<dbReference type="AlphaFoldDB" id="A0A1M5BDU5"/>
<keyword evidence="3" id="KW-1185">Reference proteome</keyword>
<evidence type="ECO:0000313" key="2">
    <source>
        <dbReference type="EMBL" id="SHF40608.1"/>
    </source>
</evidence>
<name>A0A1M5BDU5_9BACE</name>
<evidence type="ECO:0000313" key="3">
    <source>
        <dbReference type="Proteomes" id="UP000184436"/>
    </source>
</evidence>
<evidence type="ECO:0000256" key="1">
    <source>
        <dbReference type="SAM" id="MobiDB-lite"/>
    </source>
</evidence>
<dbReference type="RefSeq" id="WP_025076323.1">
    <property type="nucleotide sequence ID" value="NZ_FQVD01000018.1"/>
</dbReference>
<organism evidence="2 3">
    <name type="scientific">Bacteroides faecichinchillae</name>
    <dbReference type="NCBI Taxonomy" id="871325"/>
    <lineage>
        <taxon>Bacteria</taxon>
        <taxon>Pseudomonadati</taxon>
        <taxon>Bacteroidota</taxon>
        <taxon>Bacteroidia</taxon>
        <taxon>Bacteroidales</taxon>
        <taxon>Bacteroidaceae</taxon>
        <taxon>Bacteroides</taxon>
    </lineage>
</organism>
<gene>
    <name evidence="2" type="ORF">SAMN05444349_11879</name>
</gene>
<dbReference type="EMBL" id="FQVD01000018">
    <property type="protein sequence ID" value="SHF40608.1"/>
    <property type="molecule type" value="Genomic_DNA"/>
</dbReference>
<protein>
    <submittedName>
        <fullName evidence="2">Uncharacterized protein</fullName>
    </submittedName>
</protein>
<feature type="compositionally biased region" description="Acidic residues" evidence="1">
    <location>
        <begin position="112"/>
        <end position="140"/>
    </location>
</feature>
<dbReference type="STRING" id="871325.SAMN05444349_11879"/>
<dbReference type="Proteomes" id="UP000184436">
    <property type="component" value="Unassembled WGS sequence"/>
</dbReference>
<feature type="compositionally biased region" description="Basic and acidic residues" evidence="1">
    <location>
        <begin position="150"/>
        <end position="180"/>
    </location>
</feature>
<proteinExistence type="predicted"/>
<dbReference type="OrthoDB" id="9981434at2"/>
<sequence>MGRKKAVKEEGRKLLQLTDPIAILNLCKSITFLDLKSDCPMDMQYAKTWYNNHYLTGKHVRYVMKQGESIHHYKDGVVYRAHNITDAKAEQLMSENPGYKNLFIDLGPIEEEKEETTEEVEPITEPGLETDLEVEPEENSDSNLDQTPEPDTKPVTEEVIPDQEKEKTTEEVEPEPENKE</sequence>
<feature type="region of interest" description="Disordered" evidence="1">
    <location>
        <begin position="112"/>
        <end position="180"/>
    </location>
</feature>
<reference evidence="2 3" key="1">
    <citation type="submission" date="2016-11" db="EMBL/GenBank/DDBJ databases">
        <authorList>
            <person name="Jaros S."/>
            <person name="Januszkiewicz K."/>
            <person name="Wedrychowicz H."/>
        </authorList>
    </citation>
    <scope>NUCLEOTIDE SEQUENCE [LARGE SCALE GENOMIC DNA]</scope>
    <source>
        <strain evidence="2 3">DSM 26883</strain>
    </source>
</reference>
<accession>A0A1M5BDU5</accession>